<sequence>MHEAVSQDGALKANHVLLLTTILSKTNKDLEAVASYEQLAKWTMIGERTLKSLVKGLVDEGWLTYQKGNTGYANVYQIALAKLRPHAKYYLPEAQSKVCKYKFGKRELKALSLEFNTKNRPRFLREDEDISILEAGTYFVKPNDSKVYLVRDDEKRRYAVSMDELSDFERAYASRIDNDFEMPVVLTDVELKALDEANNMRKPFRQWEDFSDEERDAWMSSPYRNIKRKIARQSHCHYVYINYRISRITNIYRITPMPT</sequence>
<proteinExistence type="predicted"/>
<protein>
    <submittedName>
        <fullName evidence="1">Uncharacterized protein</fullName>
    </submittedName>
</protein>
<evidence type="ECO:0000313" key="1">
    <source>
        <dbReference type="EMBL" id="PWI34668.1"/>
    </source>
</evidence>
<gene>
    <name evidence="1" type="ORF">DI392_06100</name>
</gene>
<accession>A0A2U3BCY8</accession>
<name>A0A2U3BCY8_9VIBR</name>
<dbReference type="EMBL" id="QFWT01000002">
    <property type="protein sequence ID" value="PWI34668.1"/>
    <property type="molecule type" value="Genomic_DNA"/>
</dbReference>
<dbReference type="Proteomes" id="UP000245362">
    <property type="component" value="Unassembled WGS sequence"/>
</dbReference>
<dbReference type="AlphaFoldDB" id="A0A2U3BCY8"/>
<evidence type="ECO:0000313" key="2">
    <source>
        <dbReference type="Proteomes" id="UP000245362"/>
    </source>
</evidence>
<comment type="caution">
    <text evidence="1">The sequence shown here is derived from an EMBL/GenBank/DDBJ whole genome shotgun (WGS) entry which is preliminary data.</text>
</comment>
<keyword evidence="2" id="KW-1185">Reference proteome</keyword>
<organism evidence="1 2">
    <name type="scientific">Vibrio albus</name>
    <dbReference type="NCBI Taxonomy" id="2200953"/>
    <lineage>
        <taxon>Bacteria</taxon>
        <taxon>Pseudomonadati</taxon>
        <taxon>Pseudomonadota</taxon>
        <taxon>Gammaproteobacteria</taxon>
        <taxon>Vibrionales</taxon>
        <taxon>Vibrionaceae</taxon>
        <taxon>Vibrio</taxon>
    </lineage>
</organism>
<reference evidence="1 2" key="1">
    <citation type="submission" date="2018-05" db="EMBL/GenBank/DDBJ databases">
        <title>Vibrio limimaris sp. nov., isolated from marine sediment.</title>
        <authorList>
            <person name="Li C.-M."/>
        </authorList>
    </citation>
    <scope>NUCLEOTIDE SEQUENCE [LARGE SCALE GENOMIC DNA]</scope>
    <source>
        <strain evidence="1 2">E4404</strain>
    </source>
</reference>
<dbReference type="RefSeq" id="WP_109319004.1">
    <property type="nucleotide sequence ID" value="NZ_QFWT01000002.1"/>
</dbReference>
<dbReference type="OrthoDB" id="9151463at2"/>